<accession>A0A4R7HU64</accession>
<dbReference type="Gene3D" id="3.50.50.60">
    <property type="entry name" value="FAD/NAD(P)-binding domain"/>
    <property type="match status" value="1"/>
</dbReference>
<organism evidence="2 3">
    <name type="scientific">Ilumatobacter fluminis</name>
    <dbReference type="NCBI Taxonomy" id="467091"/>
    <lineage>
        <taxon>Bacteria</taxon>
        <taxon>Bacillati</taxon>
        <taxon>Actinomycetota</taxon>
        <taxon>Acidimicrobiia</taxon>
        <taxon>Acidimicrobiales</taxon>
        <taxon>Ilumatobacteraceae</taxon>
        <taxon>Ilumatobacter</taxon>
    </lineage>
</organism>
<dbReference type="InterPro" id="IPR050464">
    <property type="entry name" value="Zeta_carotene_desat/Oxidored"/>
</dbReference>
<dbReference type="OrthoDB" id="20837at2"/>
<dbReference type="PANTHER" id="PTHR42923">
    <property type="entry name" value="PROTOPORPHYRINOGEN OXIDASE"/>
    <property type="match status" value="1"/>
</dbReference>
<protein>
    <submittedName>
        <fullName evidence="2">Putative NAD/FAD-binding protein</fullName>
    </submittedName>
</protein>
<dbReference type="PANTHER" id="PTHR42923:SF17">
    <property type="entry name" value="AMINE OXIDASE DOMAIN-CONTAINING PROTEIN"/>
    <property type="match status" value="1"/>
</dbReference>
<evidence type="ECO:0000259" key="1">
    <source>
        <dbReference type="Pfam" id="PF01593"/>
    </source>
</evidence>
<dbReference type="InterPro" id="IPR002937">
    <property type="entry name" value="Amino_oxidase"/>
</dbReference>
<comment type="caution">
    <text evidence="2">The sequence shown here is derived from an EMBL/GenBank/DDBJ whole genome shotgun (WGS) entry which is preliminary data.</text>
</comment>
<dbReference type="RefSeq" id="WP_133867040.1">
    <property type="nucleotide sequence ID" value="NZ_SOAU01000001.1"/>
</dbReference>
<evidence type="ECO:0000313" key="3">
    <source>
        <dbReference type="Proteomes" id="UP000294558"/>
    </source>
</evidence>
<evidence type="ECO:0000313" key="2">
    <source>
        <dbReference type="EMBL" id="TDT14497.1"/>
    </source>
</evidence>
<reference evidence="2 3" key="1">
    <citation type="submission" date="2019-03" db="EMBL/GenBank/DDBJ databases">
        <title>Sequencing the genomes of 1000 actinobacteria strains.</title>
        <authorList>
            <person name="Klenk H.-P."/>
        </authorList>
    </citation>
    <scope>NUCLEOTIDE SEQUENCE [LARGE SCALE GENOMIC DNA]</scope>
    <source>
        <strain evidence="2 3">DSM 18936</strain>
    </source>
</reference>
<name>A0A4R7HU64_9ACTN</name>
<dbReference type="Pfam" id="PF01593">
    <property type="entry name" value="Amino_oxidase"/>
    <property type="match status" value="1"/>
</dbReference>
<dbReference type="AlphaFoldDB" id="A0A4R7HU64"/>
<dbReference type="GO" id="GO:0016491">
    <property type="term" value="F:oxidoreductase activity"/>
    <property type="evidence" value="ECO:0007669"/>
    <property type="project" value="InterPro"/>
</dbReference>
<proteinExistence type="predicted"/>
<gene>
    <name evidence="2" type="ORF">BDK89_0052</name>
</gene>
<sequence>MRERIAVVGSGIAGLTCAHVLGPHHDVTLYEAAPRLGGHANTVDVVDPSAGTIGVDTGFIVHNDRNYPNLVGLFDELGVETIDTEMSFGVIDRDPESATNGLAYRATSPNSMFAQRRNILRPAMWRMLRDVPRFYKAARALLDDDSVESDELSLAEFLEREDYSRDFVELHLIPMGASVWSADPSSFAEFPARTLFRFLDNHGLLSVGDRPQWRTVVGGSRTYVDAIARRFSGTIRLSAPVTSIHRDSRSVLVSSLGLVERYDRVILATHSDQALTMLADATPIEQKVLGAVRYQPNTATLHTDTSLLAPTKRAWSAWNYERRSADQREATLTYDMTALQHLPGSNRYLVSLNSDDHIDPSKVLRSFEYSHPVFDADAIEAQRRFDEVDGADRVHFCGAWWGYGFHEDGMVSGLRVCHRIGVDWHRSTLLEQDR</sequence>
<keyword evidence="3" id="KW-1185">Reference proteome</keyword>
<dbReference type="EMBL" id="SOAU01000001">
    <property type="protein sequence ID" value="TDT14497.1"/>
    <property type="molecule type" value="Genomic_DNA"/>
</dbReference>
<dbReference type="Proteomes" id="UP000294558">
    <property type="component" value="Unassembled WGS sequence"/>
</dbReference>
<feature type="domain" description="Amine oxidase" evidence="1">
    <location>
        <begin position="12"/>
        <end position="419"/>
    </location>
</feature>
<dbReference type="SUPFAM" id="SSF51905">
    <property type="entry name" value="FAD/NAD(P)-binding domain"/>
    <property type="match status" value="1"/>
</dbReference>
<dbReference type="InterPro" id="IPR036188">
    <property type="entry name" value="FAD/NAD-bd_sf"/>
</dbReference>